<dbReference type="SUPFAM" id="SSF53098">
    <property type="entry name" value="Ribonuclease H-like"/>
    <property type="match status" value="1"/>
</dbReference>
<evidence type="ECO:0000313" key="3">
    <source>
        <dbReference type="WBParaSite" id="nRc.2.0.1.t25503-RA"/>
    </source>
</evidence>
<evidence type="ECO:0000259" key="1">
    <source>
        <dbReference type="Pfam" id="PF05699"/>
    </source>
</evidence>
<organism evidence="2 3">
    <name type="scientific">Romanomermis culicivorax</name>
    <name type="common">Nematode worm</name>
    <dbReference type="NCBI Taxonomy" id="13658"/>
    <lineage>
        <taxon>Eukaryota</taxon>
        <taxon>Metazoa</taxon>
        <taxon>Ecdysozoa</taxon>
        <taxon>Nematoda</taxon>
        <taxon>Enoplea</taxon>
        <taxon>Dorylaimia</taxon>
        <taxon>Mermithida</taxon>
        <taxon>Mermithoidea</taxon>
        <taxon>Mermithidae</taxon>
        <taxon>Romanomermis</taxon>
    </lineage>
</organism>
<protein>
    <submittedName>
        <fullName evidence="3">HAT C-terminal dimerisation domain-containing protein</fullName>
    </submittedName>
</protein>
<dbReference type="InterPro" id="IPR008906">
    <property type="entry name" value="HATC_C_dom"/>
</dbReference>
<reference evidence="3" key="1">
    <citation type="submission" date="2022-11" db="UniProtKB">
        <authorList>
            <consortium name="WormBaseParasite"/>
        </authorList>
    </citation>
    <scope>IDENTIFICATION</scope>
</reference>
<dbReference type="Proteomes" id="UP000887565">
    <property type="component" value="Unplaced"/>
</dbReference>
<dbReference type="Pfam" id="PF05699">
    <property type="entry name" value="Dimer_Tnp_hAT"/>
    <property type="match status" value="1"/>
</dbReference>
<proteinExistence type="predicted"/>
<dbReference type="WBParaSite" id="nRc.2.0.1.t25503-RA">
    <property type="protein sequence ID" value="nRc.2.0.1.t25503-RA"/>
    <property type="gene ID" value="nRc.2.0.1.g25503"/>
</dbReference>
<evidence type="ECO:0000313" key="2">
    <source>
        <dbReference type="Proteomes" id="UP000887565"/>
    </source>
</evidence>
<dbReference type="InterPro" id="IPR012337">
    <property type="entry name" value="RNaseH-like_sf"/>
</dbReference>
<accession>A0A915JHA8</accession>
<name>A0A915JHA8_ROMCU</name>
<keyword evidence="2" id="KW-1185">Reference proteome</keyword>
<sequence>MNESDTFRLHIRDSFVFRVRWITLQTVSRSFQNFGHDFKPFQWQRSSNPIFERYAVRGATLRRWRLKDKALGMDINRRAMHYKLLKQKYFESICYNVGYVITSYNMDPITWDRIQYPFMLHHQLGWWELKSDNYPWLAALAGKYLAIHVTNVDGRTLFEKFTCDDERFKHVELYKK</sequence>
<feature type="domain" description="HAT C-terminal dimerisation" evidence="1">
    <location>
        <begin position="124"/>
        <end position="160"/>
    </location>
</feature>
<dbReference type="GO" id="GO:0046983">
    <property type="term" value="F:protein dimerization activity"/>
    <property type="evidence" value="ECO:0007669"/>
    <property type="project" value="InterPro"/>
</dbReference>
<dbReference type="AlphaFoldDB" id="A0A915JHA8"/>